<feature type="compositionally biased region" description="Low complexity" evidence="1">
    <location>
        <begin position="335"/>
        <end position="344"/>
    </location>
</feature>
<dbReference type="AlphaFoldDB" id="A0ABC9EF85"/>
<organism evidence="2 3">
    <name type="scientific">Urochloa decumbens</name>
    <dbReference type="NCBI Taxonomy" id="240449"/>
    <lineage>
        <taxon>Eukaryota</taxon>
        <taxon>Viridiplantae</taxon>
        <taxon>Streptophyta</taxon>
        <taxon>Embryophyta</taxon>
        <taxon>Tracheophyta</taxon>
        <taxon>Spermatophyta</taxon>
        <taxon>Magnoliopsida</taxon>
        <taxon>Liliopsida</taxon>
        <taxon>Poales</taxon>
        <taxon>Poaceae</taxon>
        <taxon>PACMAD clade</taxon>
        <taxon>Panicoideae</taxon>
        <taxon>Panicodae</taxon>
        <taxon>Paniceae</taxon>
        <taxon>Melinidinae</taxon>
        <taxon>Urochloa</taxon>
    </lineage>
</organism>
<feature type="compositionally biased region" description="Acidic residues" evidence="1">
    <location>
        <begin position="345"/>
        <end position="359"/>
    </location>
</feature>
<evidence type="ECO:0000256" key="1">
    <source>
        <dbReference type="SAM" id="MobiDB-lite"/>
    </source>
</evidence>
<protein>
    <submittedName>
        <fullName evidence="2">Uncharacterized protein</fullName>
    </submittedName>
</protein>
<sequence>MGTLRRIAPAPFPSSLPLSKRSRGAAPAARGATARDRSSTGRRVDGANQKVSSVPSCSKYTKAVRNGVVVEMEVIPAAAGGETLPVATPSLKPAARGATARPAASAHGASAAQKLSAPPGSKCIKAIAASRGLVAREKPARRAGADEQFPVPGPKRAKVTRGAGSETASVEPALGTLRKRMAAELDFLHDLLRKAELLCSGKNGRCMAVADAKQRSEAPVEASIETAPAKRRKMSDLPKIAEFESTPEDKKGFVDIGGGASPVATPVVEKAGETSNNVGESRESPKEKNELVGICDGISPVVPEGKPCESGSSPSSSSDSRSSSSSDSDSDSDSDSGSSSSSSDSDSDSDSESDPDEPVVDIPVPLPPAVLPKENGATAQPSLEPAPEAVQSTEPESVSGGGVVGGTVPPALLPQAPQPPAQSAEPKKEVQGAPRAEPKAVSITGVLYKAKTRRQLLEMERAVLPDESIDERDLQRLCIAEYGHDGVMTQLGLFLKVDA</sequence>
<evidence type="ECO:0000313" key="3">
    <source>
        <dbReference type="Proteomes" id="UP001497457"/>
    </source>
</evidence>
<name>A0ABC9EF85_9POAL</name>
<gene>
    <name evidence="2" type="ORF">URODEC1_LOCUS95516</name>
</gene>
<keyword evidence="3" id="KW-1185">Reference proteome</keyword>
<dbReference type="Proteomes" id="UP001497457">
    <property type="component" value="Chromosome 4rd"/>
</dbReference>
<feature type="compositionally biased region" description="Low complexity" evidence="1">
    <location>
        <begin position="93"/>
        <end position="112"/>
    </location>
</feature>
<feature type="compositionally biased region" description="Low complexity" evidence="1">
    <location>
        <begin position="13"/>
        <end position="32"/>
    </location>
</feature>
<feature type="compositionally biased region" description="Basic and acidic residues" evidence="1">
    <location>
        <begin position="280"/>
        <end position="290"/>
    </location>
</feature>
<reference evidence="2 3" key="2">
    <citation type="submission" date="2024-10" db="EMBL/GenBank/DDBJ databases">
        <authorList>
            <person name="Ryan C."/>
        </authorList>
    </citation>
    <scope>NUCLEOTIDE SEQUENCE [LARGE SCALE GENOMIC DNA]</scope>
</reference>
<evidence type="ECO:0000313" key="2">
    <source>
        <dbReference type="EMBL" id="CAL5057228.1"/>
    </source>
</evidence>
<dbReference type="EMBL" id="OZ075114">
    <property type="protein sequence ID" value="CAL5057228.1"/>
    <property type="molecule type" value="Genomic_DNA"/>
</dbReference>
<feature type="region of interest" description="Disordered" evidence="1">
    <location>
        <begin position="1"/>
        <end position="57"/>
    </location>
</feature>
<accession>A0ABC9EF85</accession>
<feature type="region of interest" description="Disordered" evidence="1">
    <location>
        <begin position="92"/>
        <end position="117"/>
    </location>
</feature>
<feature type="region of interest" description="Disordered" evidence="1">
    <location>
        <begin position="140"/>
        <end position="167"/>
    </location>
</feature>
<proteinExistence type="predicted"/>
<reference evidence="3" key="1">
    <citation type="submission" date="2024-06" db="EMBL/GenBank/DDBJ databases">
        <authorList>
            <person name="Ryan C."/>
        </authorList>
    </citation>
    <scope>NUCLEOTIDE SEQUENCE [LARGE SCALE GENOMIC DNA]</scope>
</reference>
<feature type="compositionally biased region" description="Basic and acidic residues" evidence="1">
    <location>
        <begin position="242"/>
        <end position="253"/>
    </location>
</feature>
<feature type="region of interest" description="Disordered" evidence="1">
    <location>
        <begin position="242"/>
        <end position="438"/>
    </location>
</feature>
<feature type="compositionally biased region" description="Low complexity" evidence="1">
    <location>
        <begin position="406"/>
        <end position="415"/>
    </location>
</feature>
<feature type="compositionally biased region" description="Basic and acidic residues" evidence="1">
    <location>
        <begin position="33"/>
        <end position="45"/>
    </location>
</feature>
<feature type="compositionally biased region" description="Low complexity" evidence="1">
    <location>
        <begin position="309"/>
        <end position="327"/>
    </location>
</feature>